<organism evidence="1">
    <name type="scientific">uncultured Caudovirales phage</name>
    <dbReference type="NCBI Taxonomy" id="2100421"/>
    <lineage>
        <taxon>Viruses</taxon>
        <taxon>Duplodnaviria</taxon>
        <taxon>Heunggongvirae</taxon>
        <taxon>Uroviricota</taxon>
        <taxon>Caudoviricetes</taxon>
        <taxon>Peduoviridae</taxon>
        <taxon>Maltschvirus</taxon>
        <taxon>Maltschvirus maltsch</taxon>
    </lineage>
</organism>
<reference evidence="1" key="1">
    <citation type="submission" date="2020-05" db="EMBL/GenBank/DDBJ databases">
        <authorList>
            <person name="Chiriac C."/>
            <person name="Salcher M."/>
            <person name="Ghai R."/>
            <person name="Kavagutti S V."/>
        </authorList>
    </citation>
    <scope>NUCLEOTIDE SEQUENCE</scope>
</reference>
<dbReference type="EMBL" id="LR797242">
    <property type="protein sequence ID" value="CAB4195405.1"/>
    <property type="molecule type" value="Genomic_DNA"/>
</dbReference>
<name>A0A6J5RSQ9_9CAUD</name>
<proteinExistence type="predicted"/>
<evidence type="ECO:0000313" key="1">
    <source>
        <dbReference type="EMBL" id="CAB4195405.1"/>
    </source>
</evidence>
<protein>
    <submittedName>
        <fullName evidence="1">Uncharacterized protein</fullName>
    </submittedName>
</protein>
<gene>
    <name evidence="1" type="ORF">UFOVP1295_10</name>
</gene>
<sequence length="109" mass="12111">MMEKFKASPLPIPTQEYNEQYMMQLVKILELYFNRLDSKTPVQADYFKSSTGINGGYYIDQIQWLSGTGTPEAVVTAPVGSLYSRLDGGANTTLYVKESGISNTGWVAK</sequence>
<accession>A0A6J5RSQ9</accession>